<sequence>MNELKPAQAGTLESNDIMITIAPGAQGSGVVIDLESIVLAQYGPAIKQTIAAVVAEQNVTDIYIKAVDRGALDCTIQARTLTALARMGVISPKELI</sequence>
<organism evidence="4 5">
    <name type="scientific">Sporomusa ovata</name>
    <dbReference type="NCBI Taxonomy" id="2378"/>
    <lineage>
        <taxon>Bacteria</taxon>
        <taxon>Bacillati</taxon>
        <taxon>Bacillota</taxon>
        <taxon>Negativicutes</taxon>
        <taxon>Selenomonadales</taxon>
        <taxon>Sporomusaceae</taxon>
        <taxon>Sporomusa</taxon>
    </lineage>
</organism>
<dbReference type="EMBL" id="CTRP01000010">
    <property type="protein sequence ID" value="CQR72231.1"/>
    <property type="molecule type" value="Genomic_DNA"/>
</dbReference>
<reference evidence="5" key="1">
    <citation type="submission" date="2015-03" db="EMBL/GenBank/DDBJ databases">
        <authorList>
            <person name="Nijsse Bart"/>
        </authorList>
    </citation>
    <scope>NUCLEOTIDE SEQUENCE [LARGE SCALE GENOMIC DNA]</scope>
</reference>
<evidence type="ECO:0000313" key="4">
    <source>
        <dbReference type="EMBL" id="CQR72231.1"/>
    </source>
</evidence>
<evidence type="ECO:0000313" key="5">
    <source>
        <dbReference type="Proteomes" id="UP000049855"/>
    </source>
</evidence>
<dbReference type="GO" id="GO:0008815">
    <property type="term" value="F:citrate (pro-3S)-lyase activity"/>
    <property type="evidence" value="ECO:0007669"/>
    <property type="project" value="UniProtKB-EC"/>
</dbReference>
<keyword evidence="4" id="KW-0456">Lyase</keyword>
<dbReference type="InterPro" id="IPR006495">
    <property type="entry name" value="CitD"/>
</dbReference>
<proteinExistence type="predicted"/>
<keyword evidence="5" id="KW-1185">Reference proteome</keyword>
<evidence type="ECO:0000256" key="2">
    <source>
        <dbReference type="ARBA" id="ARBA00022490"/>
    </source>
</evidence>
<dbReference type="InterPro" id="IPR023439">
    <property type="entry name" value="Mal_deCO2ase/Cit_lyase_ACP"/>
</dbReference>
<dbReference type="NCBIfam" id="TIGR01608">
    <property type="entry name" value="citD"/>
    <property type="match status" value="1"/>
</dbReference>
<dbReference type="AlphaFoldDB" id="A0A0U1KXS3"/>
<name>A0A0U1KXS3_9FIRM</name>
<evidence type="ECO:0000256" key="3">
    <source>
        <dbReference type="ARBA" id="ARBA00022553"/>
    </source>
</evidence>
<dbReference type="GO" id="GO:0005737">
    <property type="term" value="C:cytoplasm"/>
    <property type="evidence" value="ECO:0007669"/>
    <property type="project" value="UniProtKB-SubCell"/>
</dbReference>
<dbReference type="EC" id="4.1.3.6" evidence="4"/>
<dbReference type="NCBIfam" id="NF009726">
    <property type="entry name" value="PRK13253.1"/>
    <property type="match status" value="1"/>
</dbReference>
<protein>
    <submittedName>
        <fullName evidence="4">Citrate lyase gamma chain, acyl carrier protein</fullName>
        <ecNumber evidence="4">4.1.3.6</ecNumber>
    </submittedName>
</protein>
<gene>
    <name evidence="4" type="ORF">SpAn4DRAFT_2691</name>
</gene>
<accession>A0A0U1KXS3</accession>
<keyword evidence="3" id="KW-0597">Phosphoprotein</keyword>
<dbReference type="Pfam" id="PF06857">
    <property type="entry name" value="ACP"/>
    <property type="match status" value="1"/>
</dbReference>
<dbReference type="Proteomes" id="UP000049855">
    <property type="component" value="Unassembled WGS sequence"/>
</dbReference>
<comment type="subcellular location">
    <subcellularLocation>
        <location evidence="1">Cytoplasm</location>
    </subcellularLocation>
</comment>
<evidence type="ECO:0000256" key="1">
    <source>
        <dbReference type="ARBA" id="ARBA00004496"/>
    </source>
</evidence>
<keyword evidence="2" id="KW-0963">Cytoplasm</keyword>